<name>A0A918P4Y3_9NEIS</name>
<reference evidence="1" key="2">
    <citation type="submission" date="2020-09" db="EMBL/GenBank/DDBJ databases">
        <authorList>
            <person name="Sun Q."/>
            <person name="Kim S."/>
        </authorList>
    </citation>
    <scope>NUCLEOTIDE SEQUENCE</scope>
    <source>
        <strain evidence="1">KCTC 32182</strain>
    </source>
</reference>
<protein>
    <submittedName>
        <fullName evidence="1">Uncharacterized protein</fullName>
    </submittedName>
</protein>
<dbReference type="RefSeq" id="WP_189535550.1">
    <property type="nucleotide sequence ID" value="NZ_BMYX01000018.1"/>
</dbReference>
<sequence>MRVEFMRTGLLVYLLNEKQLRHDRDGALRDATPASRRVLEPLLAACRKMASRGQLI</sequence>
<dbReference type="AlphaFoldDB" id="A0A918P4Y3"/>
<keyword evidence="2" id="KW-1185">Reference proteome</keyword>
<accession>A0A918P4Y3</accession>
<evidence type="ECO:0000313" key="2">
    <source>
        <dbReference type="Proteomes" id="UP000645257"/>
    </source>
</evidence>
<reference evidence="1" key="1">
    <citation type="journal article" date="2014" name="Int. J. Syst. Evol. Microbiol.">
        <title>Complete genome sequence of Corynebacterium casei LMG S-19264T (=DSM 44701T), isolated from a smear-ripened cheese.</title>
        <authorList>
            <consortium name="US DOE Joint Genome Institute (JGI-PGF)"/>
            <person name="Walter F."/>
            <person name="Albersmeier A."/>
            <person name="Kalinowski J."/>
            <person name="Ruckert C."/>
        </authorList>
    </citation>
    <scope>NUCLEOTIDE SEQUENCE</scope>
    <source>
        <strain evidence="1">KCTC 32182</strain>
    </source>
</reference>
<organism evidence="1 2">
    <name type="scientific">Paludibacterium paludis</name>
    <dbReference type="NCBI Taxonomy" id="1225769"/>
    <lineage>
        <taxon>Bacteria</taxon>
        <taxon>Pseudomonadati</taxon>
        <taxon>Pseudomonadota</taxon>
        <taxon>Betaproteobacteria</taxon>
        <taxon>Neisseriales</taxon>
        <taxon>Chromobacteriaceae</taxon>
        <taxon>Paludibacterium</taxon>
    </lineage>
</organism>
<proteinExistence type="predicted"/>
<gene>
    <name evidence="1" type="ORF">GCM10011289_28840</name>
</gene>
<dbReference type="Proteomes" id="UP000645257">
    <property type="component" value="Unassembled WGS sequence"/>
</dbReference>
<dbReference type="EMBL" id="BMYX01000018">
    <property type="protein sequence ID" value="GGY23286.1"/>
    <property type="molecule type" value="Genomic_DNA"/>
</dbReference>
<comment type="caution">
    <text evidence="1">The sequence shown here is derived from an EMBL/GenBank/DDBJ whole genome shotgun (WGS) entry which is preliminary data.</text>
</comment>
<evidence type="ECO:0000313" key="1">
    <source>
        <dbReference type="EMBL" id="GGY23286.1"/>
    </source>
</evidence>